<organism evidence="1 2">
    <name type="scientific">Deinococcus rhizophilus</name>
    <dbReference type="NCBI Taxonomy" id="3049544"/>
    <lineage>
        <taxon>Bacteria</taxon>
        <taxon>Thermotogati</taxon>
        <taxon>Deinococcota</taxon>
        <taxon>Deinococci</taxon>
        <taxon>Deinococcales</taxon>
        <taxon>Deinococcaceae</taxon>
        <taxon>Deinococcus</taxon>
    </lineage>
</organism>
<evidence type="ECO:0008006" key="3">
    <source>
        <dbReference type="Google" id="ProtNLM"/>
    </source>
</evidence>
<dbReference type="EMBL" id="JASNGB010000167">
    <property type="protein sequence ID" value="MDL2345228.1"/>
    <property type="molecule type" value="Genomic_DNA"/>
</dbReference>
<evidence type="ECO:0000313" key="1">
    <source>
        <dbReference type="EMBL" id="MDL2345228.1"/>
    </source>
</evidence>
<sequence length="149" mass="15772">MSPADHPSWGPPVPVRSAEWDASVQALLAVGRPEEALGTLARAAEDAAQPARFGELLDLFLILPPRVRESAEGLRLHLRLLGNVRPAAEVRQLAEWGLEAGVEAPFIHAVHAWALAQEGDHAGALAAADRALSAEGQLAPHEAGAAWRV</sequence>
<proteinExistence type="predicted"/>
<accession>A0ABT7JL87</accession>
<comment type="caution">
    <text evidence="1">The sequence shown here is derived from an EMBL/GenBank/DDBJ whole genome shotgun (WGS) entry which is preliminary data.</text>
</comment>
<gene>
    <name evidence="1" type="ORF">QOL99_13875</name>
</gene>
<protein>
    <recommendedName>
        <fullName evidence="3">Tetratricopeptide repeat protein</fullName>
    </recommendedName>
</protein>
<reference evidence="1 2" key="1">
    <citation type="submission" date="2023-05" db="EMBL/GenBank/DDBJ databases">
        <authorList>
            <person name="Gao F."/>
        </authorList>
    </citation>
    <scope>NUCLEOTIDE SEQUENCE [LARGE SCALE GENOMIC DNA]</scope>
    <source>
        <strain evidence="1 2">MIMF12</strain>
    </source>
</reference>
<name>A0ABT7JL87_9DEIO</name>
<evidence type="ECO:0000313" key="2">
    <source>
        <dbReference type="Proteomes" id="UP001302059"/>
    </source>
</evidence>
<feature type="non-terminal residue" evidence="1">
    <location>
        <position position="149"/>
    </location>
</feature>
<dbReference type="Proteomes" id="UP001302059">
    <property type="component" value="Unassembled WGS sequence"/>
</dbReference>
<keyword evidence="2" id="KW-1185">Reference proteome</keyword>